<feature type="domain" description="Core" evidence="1">
    <location>
        <begin position="1"/>
        <end position="104"/>
    </location>
</feature>
<dbReference type="AlphaFoldDB" id="A0A2W1KIR5"/>
<protein>
    <submittedName>
        <fullName evidence="2">Iron-sulfur cluster assembly accessory protein</fullName>
    </submittedName>
</protein>
<gene>
    <name evidence="2" type="ORF">DN052_00760</name>
</gene>
<dbReference type="InterPro" id="IPR035903">
    <property type="entry name" value="HesB-like_dom_sf"/>
</dbReference>
<dbReference type="InterPro" id="IPR031108">
    <property type="entry name" value="IscA_plant_cyanobact"/>
</dbReference>
<dbReference type="PANTHER" id="PTHR47265">
    <property type="entry name" value="IRON-SULFUR ASSEMBLY PROTEIN ISCA, CHLOROPLASTIC"/>
    <property type="match status" value="1"/>
</dbReference>
<name>A0A2W1KIR5_ACIFR</name>
<evidence type="ECO:0000313" key="2">
    <source>
        <dbReference type="EMBL" id="PZD81644.1"/>
    </source>
</evidence>
<dbReference type="OMA" id="HIPNECL"/>
<dbReference type="Gene3D" id="2.60.300.12">
    <property type="entry name" value="HesB-like domain"/>
    <property type="match status" value="1"/>
</dbReference>
<dbReference type="Proteomes" id="UP000248886">
    <property type="component" value="Unassembled WGS sequence"/>
</dbReference>
<accession>A0A2W1KIR5</accession>
<dbReference type="InterPro" id="IPR016092">
    <property type="entry name" value="ATAP"/>
</dbReference>
<dbReference type="OrthoDB" id="9810116at2"/>
<dbReference type="GeneID" id="65280748"/>
<comment type="caution">
    <text evidence="2">The sequence shown here is derived from an EMBL/GenBank/DDBJ whole genome shotgun (WGS) entry which is preliminary data.</text>
</comment>
<dbReference type="EMBL" id="QKQP01000001">
    <property type="protein sequence ID" value="PZD81644.1"/>
    <property type="molecule type" value="Genomic_DNA"/>
</dbReference>
<dbReference type="PANTHER" id="PTHR47265:SF1">
    <property type="entry name" value="IRON-SULFUR ASSEMBLY PROTEIN ISCA, CHLOROPLASTIC"/>
    <property type="match status" value="1"/>
</dbReference>
<dbReference type="RefSeq" id="WP_009563003.1">
    <property type="nucleotide sequence ID" value="NZ_AP025160.1"/>
</dbReference>
<organism evidence="2 3">
    <name type="scientific">Acidithiobacillus ferrooxidans</name>
    <name type="common">Thiobacillus ferrooxidans</name>
    <dbReference type="NCBI Taxonomy" id="920"/>
    <lineage>
        <taxon>Bacteria</taxon>
        <taxon>Pseudomonadati</taxon>
        <taxon>Pseudomonadota</taxon>
        <taxon>Acidithiobacillia</taxon>
        <taxon>Acidithiobacillales</taxon>
        <taxon>Acidithiobacillaceae</taxon>
        <taxon>Acidithiobacillus</taxon>
    </lineage>
</organism>
<dbReference type="NCBIfam" id="TIGR00049">
    <property type="entry name" value="iron-sulfur cluster assembly accessory protein"/>
    <property type="match status" value="1"/>
</dbReference>
<reference evidence="2 3" key="1">
    <citation type="submission" date="2018-06" db="EMBL/GenBank/DDBJ databases">
        <title>Draft sequence of Acidithiobacillus ferrooxidans CCM 4253.</title>
        <authorList>
            <person name="Moya-Beltran A."/>
            <person name="Castro M."/>
            <person name="Covarrubias P.C."/>
            <person name="Issotta F."/>
            <person name="Janiczek O."/>
            <person name="Mandl M."/>
            <person name="Kucera J."/>
            <person name="Quatrini R."/>
        </authorList>
    </citation>
    <scope>NUCLEOTIDE SEQUENCE [LARGE SCALE GENOMIC DNA]</scope>
    <source>
        <strain evidence="2 3">CCM 4253</strain>
    </source>
</reference>
<evidence type="ECO:0000259" key="1">
    <source>
        <dbReference type="Pfam" id="PF01521"/>
    </source>
</evidence>
<dbReference type="GO" id="GO:0016226">
    <property type="term" value="P:iron-sulfur cluster assembly"/>
    <property type="evidence" value="ECO:0007669"/>
    <property type="project" value="InterPro"/>
</dbReference>
<sequence length="111" mass="11638">MELTFTPKAERFIQRMITFGGGNASSAFRLAVKPGGCSGLSYDFRIVDAAEPGDVAITSNGIPVLLEQKSVPFLNGVIVDCEDSLMNTGLVFTNPNAAASCGCGTSFTPKE</sequence>
<dbReference type="Pfam" id="PF01521">
    <property type="entry name" value="Fe-S_biosyn"/>
    <property type="match status" value="1"/>
</dbReference>
<evidence type="ECO:0000313" key="3">
    <source>
        <dbReference type="Proteomes" id="UP000248886"/>
    </source>
</evidence>
<dbReference type="InterPro" id="IPR000361">
    <property type="entry name" value="ATAP_core_dom"/>
</dbReference>
<dbReference type="GO" id="GO:0030674">
    <property type="term" value="F:protein-macromolecule adaptor activity"/>
    <property type="evidence" value="ECO:0007669"/>
    <property type="project" value="TreeGrafter"/>
</dbReference>
<dbReference type="SUPFAM" id="SSF89360">
    <property type="entry name" value="HesB-like domain"/>
    <property type="match status" value="1"/>
</dbReference>
<proteinExistence type="predicted"/>
<dbReference type="GO" id="GO:0051537">
    <property type="term" value="F:2 iron, 2 sulfur cluster binding"/>
    <property type="evidence" value="ECO:0007669"/>
    <property type="project" value="UniProtKB-ARBA"/>
</dbReference>